<sequence length="102" mass="11388">MASPSSSKLVAPAPPFQHDEESSSQGFTFNGFPQLFLLFLFLSVLYTVMRYKGGCDESNEVIHGDIEGGELGVQHRAQIAEQIRHSNLLMQILRNSQHRVEA</sequence>
<dbReference type="EMBL" id="JABWDY010025736">
    <property type="protein sequence ID" value="KAF5189250.1"/>
    <property type="molecule type" value="Genomic_DNA"/>
</dbReference>
<evidence type="ECO:0000313" key="3">
    <source>
        <dbReference type="EMBL" id="KAF5189250.1"/>
    </source>
</evidence>
<keyword evidence="2" id="KW-0472">Membrane</keyword>
<keyword evidence="4" id="KW-1185">Reference proteome</keyword>
<dbReference type="Proteomes" id="UP000554482">
    <property type="component" value="Unassembled WGS sequence"/>
</dbReference>
<feature type="region of interest" description="Disordered" evidence="1">
    <location>
        <begin position="1"/>
        <end position="24"/>
    </location>
</feature>
<gene>
    <name evidence="3" type="ORF">FRX31_021163</name>
</gene>
<name>A0A7J6VYJ6_THATH</name>
<accession>A0A7J6VYJ6</accession>
<keyword evidence="2" id="KW-0812">Transmembrane</keyword>
<proteinExistence type="predicted"/>
<feature type="transmembrane region" description="Helical" evidence="2">
    <location>
        <begin position="31"/>
        <end position="49"/>
    </location>
</feature>
<feature type="non-terminal residue" evidence="3">
    <location>
        <position position="1"/>
    </location>
</feature>
<evidence type="ECO:0000256" key="2">
    <source>
        <dbReference type="SAM" id="Phobius"/>
    </source>
</evidence>
<evidence type="ECO:0000256" key="1">
    <source>
        <dbReference type="SAM" id="MobiDB-lite"/>
    </source>
</evidence>
<organism evidence="3 4">
    <name type="scientific">Thalictrum thalictroides</name>
    <name type="common">Rue-anemone</name>
    <name type="synonym">Anemone thalictroides</name>
    <dbReference type="NCBI Taxonomy" id="46969"/>
    <lineage>
        <taxon>Eukaryota</taxon>
        <taxon>Viridiplantae</taxon>
        <taxon>Streptophyta</taxon>
        <taxon>Embryophyta</taxon>
        <taxon>Tracheophyta</taxon>
        <taxon>Spermatophyta</taxon>
        <taxon>Magnoliopsida</taxon>
        <taxon>Ranunculales</taxon>
        <taxon>Ranunculaceae</taxon>
        <taxon>Thalictroideae</taxon>
        <taxon>Thalictrum</taxon>
    </lineage>
</organism>
<keyword evidence="2" id="KW-1133">Transmembrane helix</keyword>
<protein>
    <submittedName>
        <fullName evidence="3">Uncharacterized protein</fullName>
    </submittedName>
</protein>
<dbReference type="AlphaFoldDB" id="A0A7J6VYJ6"/>
<comment type="caution">
    <text evidence="3">The sequence shown here is derived from an EMBL/GenBank/DDBJ whole genome shotgun (WGS) entry which is preliminary data.</text>
</comment>
<reference evidence="3 4" key="1">
    <citation type="submission" date="2020-06" db="EMBL/GenBank/DDBJ databases">
        <title>Transcriptomic and genomic resources for Thalictrum thalictroides and T. hernandezii: Facilitating candidate gene discovery in an emerging model plant lineage.</title>
        <authorList>
            <person name="Arias T."/>
            <person name="Riano-Pachon D.M."/>
            <person name="Di Stilio V.S."/>
        </authorList>
    </citation>
    <scope>NUCLEOTIDE SEQUENCE [LARGE SCALE GENOMIC DNA]</scope>
    <source>
        <strain evidence="4">cv. WT478/WT964</strain>
        <tissue evidence="3">Leaves</tissue>
    </source>
</reference>
<evidence type="ECO:0000313" key="4">
    <source>
        <dbReference type="Proteomes" id="UP000554482"/>
    </source>
</evidence>